<dbReference type="InterPro" id="IPR002579">
    <property type="entry name" value="Met_Sox_Rdtase_MsrB_dom"/>
</dbReference>
<gene>
    <name evidence="9" type="ORF">CRM22_009065</name>
</gene>
<dbReference type="Gene3D" id="2.170.150.20">
    <property type="entry name" value="Peptide methionine sulfoxide reductase"/>
    <property type="match status" value="1"/>
</dbReference>
<dbReference type="NCBIfam" id="TIGR00357">
    <property type="entry name" value="peptide-methionine (R)-S-oxide reductase MsrB"/>
    <property type="match status" value="1"/>
</dbReference>
<evidence type="ECO:0000259" key="8">
    <source>
        <dbReference type="PROSITE" id="PS51790"/>
    </source>
</evidence>
<comment type="catalytic activity">
    <reaction evidence="5 6">
        <text>L-methionyl-[protein] + [thioredoxin]-disulfide + H2O = L-methionyl-(R)-S-oxide-[protein] + [thioredoxin]-dithiol</text>
        <dbReference type="Rhea" id="RHEA:24164"/>
        <dbReference type="Rhea" id="RHEA-COMP:10698"/>
        <dbReference type="Rhea" id="RHEA-COMP:10700"/>
        <dbReference type="Rhea" id="RHEA-COMP:12313"/>
        <dbReference type="Rhea" id="RHEA-COMP:12314"/>
        <dbReference type="ChEBI" id="CHEBI:15377"/>
        <dbReference type="ChEBI" id="CHEBI:16044"/>
        <dbReference type="ChEBI" id="CHEBI:29950"/>
        <dbReference type="ChEBI" id="CHEBI:45764"/>
        <dbReference type="ChEBI" id="CHEBI:50058"/>
        <dbReference type="EC" id="1.8.4.12"/>
    </reaction>
</comment>
<evidence type="ECO:0000256" key="6">
    <source>
        <dbReference type="RuleBase" id="RU365044"/>
    </source>
</evidence>
<dbReference type="GO" id="GO:0046872">
    <property type="term" value="F:metal ion binding"/>
    <property type="evidence" value="ECO:0007669"/>
    <property type="project" value="UniProtKB-KW"/>
</dbReference>
<dbReference type="GO" id="GO:0006979">
    <property type="term" value="P:response to oxidative stress"/>
    <property type="evidence" value="ECO:0007669"/>
    <property type="project" value="InterPro"/>
</dbReference>
<dbReference type="PROSITE" id="PS51790">
    <property type="entry name" value="MSRB"/>
    <property type="match status" value="1"/>
</dbReference>
<dbReference type="STRING" id="147828.A0A4V3SD75"/>
<dbReference type="EMBL" id="SJOL01008837">
    <property type="protein sequence ID" value="TGZ59444.1"/>
    <property type="molecule type" value="Genomic_DNA"/>
</dbReference>
<dbReference type="AlphaFoldDB" id="A0A4V3SD75"/>
<evidence type="ECO:0000313" key="9">
    <source>
        <dbReference type="EMBL" id="TGZ59444.1"/>
    </source>
</evidence>
<dbReference type="SUPFAM" id="SSF51316">
    <property type="entry name" value="Mss4-like"/>
    <property type="match status" value="1"/>
</dbReference>
<dbReference type="GO" id="GO:0005737">
    <property type="term" value="C:cytoplasm"/>
    <property type="evidence" value="ECO:0007669"/>
    <property type="project" value="TreeGrafter"/>
</dbReference>
<feature type="region of interest" description="Disordered" evidence="7">
    <location>
        <begin position="1"/>
        <end position="20"/>
    </location>
</feature>
<feature type="domain" description="MsrB" evidence="8">
    <location>
        <begin position="82"/>
        <end position="204"/>
    </location>
</feature>
<dbReference type="InterPro" id="IPR011057">
    <property type="entry name" value="Mss4-like_sf"/>
</dbReference>
<organism evidence="9 10">
    <name type="scientific">Opisthorchis felineus</name>
    <dbReference type="NCBI Taxonomy" id="147828"/>
    <lineage>
        <taxon>Eukaryota</taxon>
        <taxon>Metazoa</taxon>
        <taxon>Spiralia</taxon>
        <taxon>Lophotrochozoa</taxon>
        <taxon>Platyhelminthes</taxon>
        <taxon>Trematoda</taxon>
        <taxon>Digenea</taxon>
        <taxon>Opisthorchiida</taxon>
        <taxon>Opisthorchiata</taxon>
        <taxon>Opisthorchiidae</taxon>
        <taxon>Opisthorchis</taxon>
    </lineage>
</organism>
<proteinExistence type="inferred from homology"/>
<keyword evidence="3 6" id="KW-0862">Zinc</keyword>
<keyword evidence="10" id="KW-1185">Reference proteome</keyword>
<evidence type="ECO:0000256" key="7">
    <source>
        <dbReference type="SAM" id="MobiDB-lite"/>
    </source>
</evidence>
<dbReference type="GO" id="GO:0033743">
    <property type="term" value="F:peptide-methionine (R)-S-oxide reductase activity"/>
    <property type="evidence" value="ECO:0007669"/>
    <property type="project" value="UniProtKB-EC"/>
</dbReference>
<name>A0A4V3SD75_OPIFE</name>
<evidence type="ECO:0000313" key="10">
    <source>
        <dbReference type="Proteomes" id="UP000308267"/>
    </source>
</evidence>
<comment type="cofactor">
    <cofactor evidence="6">
        <name>Zn(2+)</name>
        <dbReference type="ChEBI" id="CHEBI:29105"/>
    </cofactor>
    <text evidence="6">Binds 1 zinc ion per subunit.</text>
</comment>
<dbReference type="EC" id="1.8.4.12" evidence="6"/>
<keyword evidence="4 6" id="KW-0560">Oxidoreductase</keyword>
<comment type="caution">
    <text evidence="9">The sequence shown here is derived from an EMBL/GenBank/DDBJ whole genome shotgun (WGS) entry which is preliminary data.</text>
</comment>
<dbReference type="GO" id="GO:0030091">
    <property type="term" value="P:protein repair"/>
    <property type="evidence" value="ECO:0007669"/>
    <property type="project" value="InterPro"/>
</dbReference>
<dbReference type="PANTHER" id="PTHR10173">
    <property type="entry name" value="METHIONINE SULFOXIDE REDUCTASE"/>
    <property type="match status" value="1"/>
</dbReference>
<accession>A0A4V3SD75</accession>
<evidence type="ECO:0000256" key="4">
    <source>
        <dbReference type="ARBA" id="ARBA00023002"/>
    </source>
</evidence>
<dbReference type="FunFam" id="2.170.150.20:FF:000001">
    <property type="entry name" value="Peptide methionine sulfoxide reductase MsrB"/>
    <property type="match status" value="1"/>
</dbReference>
<evidence type="ECO:0000256" key="1">
    <source>
        <dbReference type="ARBA" id="ARBA00007174"/>
    </source>
</evidence>
<dbReference type="PANTHER" id="PTHR10173:SF52">
    <property type="entry name" value="METHIONINE-R-SULFOXIDE REDUCTASE B1"/>
    <property type="match status" value="1"/>
</dbReference>
<reference evidence="9 10" key="1">
    <citation type="journal article" date="2019" name="BMC Genomics">
        <title>New insights from Opisthorchis felineus genome: update on genomics of the epidemiologically important liver flukes.</title>
        <authorList>
            <person name="Ershov N.I."/>
            <person name="Mordvinov V.A."/>
            <person name="Prokhortchouk E.B."/>
            <person name="Pakharukova M.Y."/>
            <person name="Gunbin K.V."/>
            <person name="Ustyantsev K."/>
            <person name="Genaev M.A."/>
            <person name="Blinov A.G."/>
            <person name="Mazur A."/>
            <person name="Boulygina E."/>
            <person name="Tsygankova S."/>
            <person name="Khrameeva E."/>
            <person name="Chekanov N."/>
            <person name="Fan G."/>
            <person name="Xiao A."/>
            <person name="Zhang H."/>
            <person name="Xu X."/>
            <person name="Yang H."/>
            <person name="Solovyev V."/>
            <person name="Lee S.M."/>
            <person name="Liu X."/>
            <person name="Afonnikov D.A."/>
            <person name="Skryabin K.G."/>
        </authorList>
    </citation>
    <scope>NUCLEOTIDE SEQUENCE [LARGE SCALE GENOMIC DNA]</scope>
    <source>
        <strain evidence="9">AK-0245</strain>
        <tissue evidence="9">Whole organism</tissue>
    </source>
</reference>
<comment type="function">
    <text evidence="6">Methionine-sulfoxide reductase that specifically reduces methionine (R)-sulfoxide back to methionine. While in many cases methionine oxidation is the result of random oxidation following oxidative stress, methionine oxidation is also a post-translational modification that takes place on specific residues.</text>
</comment>
<dbReference type="Pfam" id="PF01641">
    <property type="entry name" value="SelR"/>
    <property type="match status" value="1"/>
</dbReference>
<evidence type="ECO:0000256" key="5">
    <source>
        <dbReference type="ARBA" id="ARBA00048488"/>
    </source>
</evidence>
<sequence length="216" mass="24243">MCRSLSARHREGHMGSSRGSSNASVAFPFILHKGIRQLTFCVTMNILHLVHRPRPLSSKMVSLLNEENAPTPVYRNRTGFSKVELKHKLSAIEYKITQEKFTERPFSGKYVREFSPGIYHCVVCDAPLFDNASKFYSDSGWPSFFSVLKRQDVYLQVDTSSGMERVEVKCCRCGAHLGHVFDDGPKPTGLRYCINSGALKLSPEQPLRDSGHGSSK</sequence>
<dbReference type="Proteomes" id="UP000308267">
    <property type="component" value="Unassembled WGS sequence"/>
</dbReference>
<evidence type="ECO:0000256" key="3">
    <source>
        <dbReference type="ARBA" id="ARBA00022833"/>
    </source>
</evidence>
<comment type="similarity">
    <text evidence="1 6">Belongs to the MsrB Met sulfoxide reductase family.</text>
</comment>
<keyword evidence="2 6" id="KW-0479">Metal-binding</keyword>
<protein>
    <recommendedName>
        <fullName evidence="6">Peptide-methionine (R)-S-oxide reductase</fullName>
        <ecNumber evidence="6">1.8.4.12</ecNumber>
    </recommendedName>
</protein>
<dbReference type="InterPro" id="IPR028427">
    <property type="entry name" value="Met_Sox_Rdtase_MsrB"/>
</dbReference>
<evidence type="ECO:0000256" key="2">
    <source>
        <dbReference type="ARBA" id="ARBA00022723"/>
    </source>
</evidence>
<dbReference type="OrthoDB" id="44061at2759"/>